<dbReference type="SUPFAM" id="SSF53901">
    <property type="entry name" value="Thiolase-like"/>
    <property type="match status" value="1"/>
</dbReference>
<dbReference type="GO" id="GO:0006633">
    <property type="term" value="P:fatty acid biosynthetic process"/>
    <property type="evidence" value="ECO:0007669"/>
    <property type="project" value="TreeGrafter"/>
</dbReference>
<dbReference type="GO" id="GO:0004315">
    <property type="term" value="F:3-oxoacyl-[acyl-carrier-protein] synthase activity"/>
    <property type="evidence" value="ECO:0007669"/>
    <property type="project" value="UniProtKB-EC"/>
</dbReference>
<dbReference type="InterPro" id="IPR014031">
    <property type="entry name" value="Ketoacyl_synth_C"/>
</dbReference>
<dbReference type="Proteomes" id="UP000436088">
    <property type="component" value="Unassembled WGS sequence"/>
</dbReference>
<organism evidence="4 5">
    <name type="scientific">Hibiscus syriacus</name>
    <name type="common">Rose of Sharon</name>
    <dbReference type="NCBI Taxonomy" id="106335"/>
    <lineage>
        <taxon>Eukaryota</taxon>
        <taxon>Viridiplantae</taxon>
        <taxon>Streptophyta</taxon>
        <taxon>Embryophyta</taxon>
        <taxon>Tracheophyta</taxon>
        <taxon>Spermatophyta</taxon>
        <taxon>Magnoliopsida</taxon>
        <taxon>eudicotyledons</taxon>
        <taxon>Gunneridae</taxon>
        <taxon>Pentapetalae</taxon>
        <taxon>rosids</taxon>
        <taxon>malvids</taxon>
        <taxon>Malvales</taxon>
        <taxon>Malvaceae</taxon>
        <taxon>Malvoideae</taxon>
        <taxon>Hibiscus</taxon>
    </lineage>
</organism>
<gene>
    <name evidence="4" type="ORF">F3Y22_tig00117034pilonHSYRG00125</name>
</gene>
<name>A0A6A2XE79_HIBSY</name>
<evidence type="ECO:0000259" key="3">
    <source>
        <dbReference type="Pfam" id="PF02801"/>
    </source>
</evidence>
<dbReference type="PANTHER" id="PTHR11712">
    <property type="entry name" value="POLYKETIDE SYNTHASE-RELATED"/>
    <property type="match status" value="1"/>
</dbReference>
<accession>A0A6A2XE79</accession>
<dbReference type="EC" id="2.3.1.41" evidence="1"/>
<comment type="caution">
    <text evidence="4">The sequence shown here is derived from an EMBL/GenBank/DDBJ whole genome shotgun (WGS) entry which is preliminary data.</text>
</comment>
<evidence type="ECO:0000256" key="2">
    <source>
        <dbReference type="ARBA" id="ARBA00022679"/>
    </source>
</evidence>
<keyword evidence="5" id="KW-1185">Reference proteome</keyword>
<dbReference type="InterPro" id="IPR000794">
    <property type="entry name" value="Beta-ketoacyl_synthase"/>
</dbReference>
<dbReference type="Gene3D" id="3.40.47.10">
    <property type="match status" value="1"/>
</dbReference>
<dbReference type="Pfam" id="PF02801">
    <property type="entry name" value="Ketoacyl-synt_C"/>
    <property type="match status" value="1"/>
</dbReference>
<proteinExistence type="predicted"/>
<evidence type="ECO:0000256" key="1">
    <source>
        <dbReference type="ARBA" id="ARBA00013191"/>
    </source>
</evidence>
<keyword evidence="2" id="KW-0808">Transferase</keyword>
<dbReference type="EMBL" id="VEPZ02001782">
    <property type="protein sequence ID" value="KAE8654897.1"/>
    <property type="molecule type" value="Genomic_DNA"/>
</dbReference>
<dbReference type="GO" id="GO:0005739">
    <property type="term" value="C:mitochondrion"/>
    <property type="evidence" value="ECO:0007669"/>
    <property type="project" value="TreeGrafter"/>
</dbReference>
<dbReference type="PANTHER" id="PTHR11712:SF297">
    <property type="entry name" value="3-OXOACYL-[ACYL-CARRIER-PROTEIN] SYNTHASE, MITOCHONDRIAL"/>
    <property type="match status" value="1"/>
</dbReference>
<reference evidence="4" key="1">
    <citation type="submission" date="2019-09" db="EMBL/GenBank/DDBJ databases">
        <title>Draft genome information of white flower Hibiscus syriacus.</title>
        <authorList>
            <person name="Kim Y.-M."/>
        </authorList>
    </citation>
    <scope>NUCLEOTIDE SEQUENCE [LARGE SCALE GENOMIC DNA]</scope>
    <source>
        <strain evidence="4">YM2019G1</strain>
    </source>
</reference>
<protein>
    <recommendedName>
        <fullName evidence="1">beta-ketoacyl-[acyl-carrier-protein] synthase I</fullName>
        <ecNumber evidence="1">2.3.1.41</ecNumber>
    </recommendedName>
</protein>
<sequence>MHLHIVPFQSGLQPNQVDYVNAHATSTPLGDAIEANAINSIFTDHATSGVCVGWGGGEGGSELGEKDKFMLLFSMLDPTALVLSGIFLVQPELLKQFLPF</sequence>
<dbReference type="AlphaFoldDB" id="A0A6A2XE79"/>
<feature type="domain" description="Beta-ketoacyl synthase C-terminal" evidence="3">
    <location>
        <begin position="9"/>
        <end position="48"/>
    </location>
</feature>
<dbReference type="InterPro" id="IPR016039">
    <property type="entry name" value="Thiolase-like"/>
</dbReference>
<evidence type="ECO:0000313" key="4">
    <source>
        <dbReference type="EMBL" id="KAE8654897.1"/>
    </source>
</evidence>
<evidence type="ECO:0000313" key="5">
    <source>
        <dbReference type="Proteomes" id="UP000436088"/>
    </source>
</evidence>